<gene>
    <name evidence="2" type="ORF">EJ06DRAFT_264294</name>
</gene>
<dbReference type="AlphaFoldDB" id="A0A6G1HIC5"/>
<accession>A0A6G1HIC5</accession>
<proteinExistence type="predicted"/>
<feature type="region of interest" description="Disordered" evidence="1">
    <location>
        <begin position="62"/>
        <end position="115"/>
    </location>
</feature>
<sequence>MGLQIQHHESHSNPPKLAIHSTGYIPSIYLTKFKLHAFKSASKVASTSYLLFLPSCLYPPHPSAKASQTPTLDACPQPPADPSLPCKPEPRRLQPPQALTGSDVAPPVRVGEVLQ</sequence>
<name>A0A6G1HIC5_9PEZI</name>
<evidence type="ECO:0000313" key="2">
    <source>
        <dbReference type="EMBL" id="KAF2395808.1"/>
    </source>
</evidence>
<dbReference type="Proteomes" id="UP000799640">
    <property type="component" value="Unassembled WGS sequence"/>
</dbReference>
<protein>
    <submittedName>
        <fullName evidence="2">Uncharacterized protein</fullName>
    </submittedName>
</protein>
<evidence type="ECO:0000256" key="1">
    <source>
        <dbReference type="SAM" id="MobiDB-lite"/>
    </source>
</evidence>
<dbReference type="EMBL" id="ML996711">
    <property type="protein sequence ID" value="KAF2395808.1"/>
    <property type="molecule type" value="Genomic_DNA"/>
</dbReference>
<keyword evidence="3" id="KW-1185">Reference proteome</keyword>
<reference evidence="2" key="1">
    <citation type="journal article" date="2020" name="Stud. Mycol.">
        <title>101 Dothideomycetes genomes: a test case for predicting lifestyles and emergence of pathogens.</title>
        <authorList>
            <person name="Haridas S."/>
            <person name="Albert R."/>
            <person name="Binder M."/>
            <person name="Bloem J."/>
            <person name="Labutti K."/>
            <person name="Salamov A."/>
            <person name="Andreopoulos B."/>
            <person name="Baker S."/>
            <person name="Barry K."/>
            <person name="Bills G."/>
            <person name="Bluhm B."/>
            <person name="Cannon C."/>
            <person name="Castanera R."/>
            <person name="Culley D."/>
            <person name="Daum C."/>
            <person name="Ezra D."/>
            <person name="Gonzalez J."/>
            <person name="Henrissat B."/>
            <person name="Kuo A."/>
            <person name="Liang C."/>
            <person name="Lipzen A."/>
            <person name="Lutzoni F."/>
            <person name="Magnuson J."/>
            <person name="Mondo S."/>
            <person name="Nolan M."/>
            <person name="Ohm R."/>
            <person name="Pangilinan J."/>
            <person name="Park H.-J."/>
            <person name="Ramirez L."/>
            <person name="Alfaro M."/>
            <person name="Sun H."/>
            <person name="Tritt A."/>
            <person name="Yoshinaga Y."/>
            <person name="Zwiers L.-H."/>
            <person name="Turgeon B."/>
            <person name="Goodwin S."/>
            <person name="Spatafora J."/>
            <person name="Crous P."/>
            <person name="Grigoriev I."/>
        </authorList>
    </citation>
    <scope>NUCLEOTIDE SEQUENCE</scope>
    <source>
        <strain evidence="2">CBS 262.69</strain>
    </source>
</reference>
<feature type="compositionally biased region" description="Pro residues" evidence="1">
    <location>
        <begin position="76"/>
        <end position="87"/>
    </location>
</feature>
<evidence type="ECO:0000313" key="3">
    <source>
        <dbReference type="Proteomes" id="UP000799640"/>
    </source>
</evidence>
<organism evidence="2 3">
    <name type="scientific">Trichodelitschia bisporula</name>
    <dbReference type="NCBI Taxonomy" id="703511"/>
    <lineage>
        <taxon>Eukaryota</taxon>
        <taxon>Fungi</taxon>
        <taxon>Dikarya</taxon>
        <taxon>Ascomycota</taxon>
        <taxon>Pezizomycotina</taxon>
        <taxon>Dothideomycetes</taxon>
        <taxon>Dothideomycetes incertae sedis</taxon>
        <taxon>Phaeotrichales</taxon>
        <taxon>Phaeotrichaceae</taxon>
        <taxon>Trichodelitschia</taxon>
    </lineage>
</organism>